<name>A0ABV9UV63_9ACTN</name>
<feature type="region of interest" description="Disordered" evidence="1">
    <location>
        <begin position="220"/>
        <end position="239"/>
    </location>
</feature>
<accession>A0ABV9UV63</accession>
<keyword evidence="3" id="KW-1185">Reference proteome</keyword>
<gene>
    <name evidence="2" type="ORF">ACFPFX_32780</name>
</gene>
<feature type="region of interest" description="Disordered" evidence="1">
    <location>
        <begin position="135"/>
        <end position="154"/>
    </location>
</feature>
<evidence type="ECO:0000256" key="1">
    <source>
        <dbReference type="SAM" id="MobiDB-lite"/>
    </source>
</evidence>
<dbReference type="Proteomes" id="UP001595834">
    <property type="component" value="Unassembled WGS sequence"/>
</dbReference>
<feature type="region of interest" description="Disordered" evidence="1">
    <location>
        <begin position="269"/>
        <end position="290"/>
    </location>
</feature>
<comment type="caution">
    <text evidence="2">The sequence shown here is derived from an EMBL/GenBank/DDBJ whole genome shotgun (WGS) entry which is preliminary data.</text>
</comment>
<organism evidence="2 3">
    <name type="scientific">Streptomyces mauvecolor</name>
    <dbReference type="NCBI Taxonomy" id="58345"/>
    <lineage>
        <taxon>Bacteria</taxon>
        <taxon>Bacillati</taxon>
        <taxon>Actinomycetota</taxon>
        <taxon>Actinomycetes</taxon>
        <taxon>Kitasatosporales</taxon>
        <taxon>Streptomycetaceae</taxon>
        <taxon>Streptomyces</taxon>
    </lineage>
</organism>
<evidence type="ECO:0000313" key="3">
    <source>
        <dbReference type="Proteomes" id="UP001595834"/>
    </source>
</evidence>
<sequence length="305" mass="33080">MPKPASERLVDTAQICAEFGTHKSRISTWYNDRENSGFPDARPGEGRKRLWAHDDVAAFFAGREASRPAHKMPADFHTADQGELLTTTEVSRLLNLSPSTIYWWLKNLPGYFPAPDETIAGMKWRRSTIAAWVTSRPGKGRRTGSASKAAPLPAVAADGPDDELLGTKEAAALLGYKSLASFSSALYQGNLPELKETDADRPGPRGTNVKLWTRARIQRQAQARGTSTTPTAPSGSPDELLGAEEAAAILGYSSAASLTGALNRGRLPELEEPDELIAQPGGRGRPQRTWKRARLEHLANQRASS</sequence>
<dbReference type="EMBL" id="JBHSIZ010000042">
    <property type="protein sequence ID" value="MFC4961076.1"/>
    <property type="molecule type" value="Genomic_DNA"/>
</dbReference>
<proteinExistence type="predicted"/>
<reference evidence="3" key="1">
    <citation type="journal article" date="2019" name="Int. J. Syst. Evol. Microbiol.">
        <title>The Global Catalogue of Microorganisms (GCM) 10K type strain sequencing project: providing services to taxonomists for standard genome sequencing and annotation.</title>
        <authorList>
            <consortium name="The Broad Institute Genomics Platform"/>
            <consortium name="The Broad Institute Genome Sequencing Center for Infectious Disease"/>
            <person name="Wu L."/>
            <person name="Ma J."/>
        </authorList>
    </citation>
    <scope>NUCLEOTIDE SEQUENCE [LARGE SCALE GENOMIC DNA]</scope>
    <source>
        <strain evidence="3">CCM 7224</strain>
    </source>
</reference>
<protein>
    <submittedName>
        <fullName evidence="2">Helix-turn-helix transcriptional regulator</fullName>
    </submittedName>
</protein>
<evidence type="ECO:0000313" key="2">
    <source>
        <dbReference type="EMBL" id="MFC4961076.1"/>
    </source>
</evidence>
<dbReference type="RefSeq" id="WP_344380690.1">
    <property type="nucleotide sequence ID" value="NZ_BAAASQ010000052.1"/>
</dbReference>